<organism evidence="1 2">
    <name type="scientific">Citrus x changshan-huyou</name>
    <dbReference type="NCBI Taxonomy" id="2935761"/>
    <lineage>
        <taxon>Eukaryota</taxon>
        <taxon>Viridiplantae</taxon>
        <taxon>Streptophyta</taxon>
        <taxon>Embryophyta</taxon>
        <taxon>Tracheophyta</taxon>
        <taxon>Spermatophyta</taxon>
        <taxon>Magnoliopsida</taxon>
        <taxon>eudicotyledons</taxon>
        <taxon>Gunneridae</taxon>
        <taxon>Pentapetalae</taxon>
        <taxon>rosids</taxon>
        <taxon>malvids</taxon>
        <taxon>Sapindales</taxon>
        <taxon>Rutaceae</taxon>
        <taxon>Aurantioideae</taxon>
        <taxon>Citrus</taxon>
    </lineage>
</organism>
<reference evidence="1 2" key="1">
    <citation type="submission" date="2024-05" db="EMBL/GenBank/DDBJ databases">
        <title>Haplotype-resolved chromosome-level genome assembly of Huyou (Citrus changshanensis).</title>
        <authorList>
            <person name="Miao C."/>
            <person name="Chen W."/>
            <person name="Wu Y."/>
            <person name="Wang L."/>
            <person name="Zhao S."/>
            <person name="Grierson D."/>
            <person name="Xu C."/>
            <person name="Chen K."/>
        </authorList>
    </citation>
    <scope>NUCLEOTIDE SEQUENCE [LARGE SCALE GENOMIC DNA]</scope>
    <source>
        <strain evidence="1">01-14</strain>
        <tissue evidence="1">Leaf</tissue>
    </source>
</reference>
<dbReference type="Gene3D" id="3.90.180.10">
    <property type="entry name" value="Medium-chain alcohol dehydrogenases, catalytic domain"/>
    <property type="match status" value="1"/>
</dbReference>
<dbReference type="InterPro" id="IPR011032">
    <property type="entry name" value="GroES-like_sf"/>
</dbReference>
<protein>
    <submittedName>
        <fullName evidence="1">Uncharacterized protein</fullName>
    </submittedName>
</protein>
<dbReference type="Proteomes" id="UP001428341">
    <property type="component" value="Unassembled WGS sequence"/>
</dbReference>
<accession>A0AAP0MCE7</accession>
<evidence type="ECO:0000313" key="1">
    <source>
        <dbReference type="EMBL" id="KAK9200546.1"/>
    </source>
</evidence>
<evidence type="ECO:0000313" key="2">
    <source>
        <dbReference type="Proteomes" id="UP001428341"/>
    </source>
</evidence>
<dbReference type="SUPFAM" id="SSF50129">
    <property type="entry name" value="GroES-like"/>
    <property type="match status" value="1"/>
</dbReference>
<comment type="caution">
    <text evidence="1">The sequence shown here is derived from an EMBL/GenBank/DDBJ whole genome shotgun (WGS) entry which is preliminary data.</text>
</comment>
<gene>
    <name evidence="1" type="ORF">WN944_015744</name>
</gene>
<sequence length="132" mass="15093">MPEMVRNKQVILKDYVSGFPKETDMYMTESSIELKVPKGSNGVLLKNLFGRNTSTRPGMVSIYLMAEFCEPVCSVKAWCTGEQEQKYPARPRARHPRGQFPVRGIRSFQLEVERRGDPVDGSWQDMLPSPRI</sequence>
<name>A0AAP0MCE7_9ROSI</name>
<dbReference type="EMBL" id="JBCGBO010000005">
    <property type="protein sequence ID" value="KAK9200546.1"/>
    <property type="molecule type" value="Genomic_DNA"/>
</dbReference>
<keyword evidence="2" id="KW-1185">Reference proteome</keyword>
<dbReference type="AlphaFoldDB" id="A0AAP0MCE7"/>
<proteinExistence type="predicted"/>